<feature type="signal peptide" evidence="1">
    <location>
        <begin position="1"/>
        <end position="17"/>
    </location>
</feature>
<dbReference type="Proteomes" id="UP001054837">
    <property type="component" value="Unassembled WGS sequence"/>
</dbReference>
<comment type="caution">
    <text evidence="2">The sequence shown here is derived from an EMBL/GenBank/DDBJ whole genome shotgun (WGS) entry which is preliminary data.</text>
</comment>
<reference evidence="2 3" key="1">
    <citation type="submission" date="2021-06" db="EMBL/GenBank/DDBJ databases">
        <title>Caerostris darwini draft genome.</title>
        <authorList>
            <person name="Kono N."/>
            <person name="Arakawa K."/>
        </authorList>
    </citation>
    <scope>NUCLEOTIDE SEQUENCE [LARGE SCALE GENOMIC DNA]</scope>
</reference>
<evidence type="ECO:0000256" key="1">
    <source>
        <dbReference type="SAM" id="SignalP"/>
    </source>
</evidence>
<proteinExistence type="predicted"/>
<accession>A0AAV4N0F9</accession>
<dbReference type="EMBL" id="BPLQ01001043">
    <property type="protein sequence ID" value="GIX77689.1"/>
    <property type="molecule type" value="Genomic_DNA"/>
</dbReference>
<organism evidence="2 3">
    <name type="scientific">Caerostris darwini</name>
    <dbReference type="NCBI Taxonomy" id="1538125"/>
    <lineage>
        <taxon>Eukaryota</taxon>
        <taxon>Metazoa</taxon>
        <taxon>Ecdysozoa</taxon>
        <taxon>Arthropoda</taxon>
        <taxon>Chelicerata</taxon>
        <taxon>Arachnida</taxon>
        <taxon>Araneae</taxon>
        <taxon>Araneomorphae</taxon>
        <taxon>Entelegynae</taxon>
        <taxon>Araneoidea</taxon>
        <taxon>Araneidae</taxon>
        <taxon>Caerostris</taxon>
    </lineage>
</organism>
<protein>
    <submittedName>
        <fullName evidence="2">Uncharacterized protein</fullName>
    </submittedName>
</protein>
<evidence type="ECO:0000313" key="3">
    <source>
        <dbReference type="Proteomes" id="UP001054837"/>
    </source>
</evidence>
<keyword evidence="1" id="KW-0732">Signal</keyword>
<dbReference type="AlphaFoldDB" id="A0AAV4N0F9"/>
<evidence type="ECO:0000313" key="2">
    <source>
        <dbReference type="EMBL" id="GIX77689.1"/>
    </source>
</evidence>
<name>A0AAV4N0F9_9ARAC</name>
<feature type="chain" id="PRO_5043730383" evidence="1">
    <location>
        <begin position="18"/>
        <end position="233"/>
    </location>
</feature>
<gene>
    <name evidence="2" type="ORF">CDAR_68221</name>
</gene>
<sequence length="233" mass="27081">MWFLIVALFLFATDSNGALNCDNNIDEECPITELLFRIPPTIAEYNSLCPELETYLKCLKEWEDKCERDTGLTFFDNDKMYESLLDVSSDLCDEDALLYAVVTENLKCLNETLETSSCYDEAQAAIREFKTSFTVDHDEEYSHPSRSYYCLRDLVEVECYTNDVHVNCGTLAAEAMKEFVRRSYYIEFNCKAENLKLILSELDKYRLKSHHNEPLAGALEELIRKFEEQVQLK</sequence>
<keyword evidence="3" id="KW-1185">Reference proteome</keyword>